<sequence length="42" mass="4895">MDYRDGKRDEAKILSLFATERLEDYMALSLAALILILVLIFY</sequence>
<keyword evidence="1" id="KW-0472">Membrane</keyword>
<feature type="transmembrane region" description="Helical" evidence="1">
    <location>
        <begin position="25"/>
        <end position="41"/>
    </location>
</feature>
<evidence type="ECO:0000313" key="2">
    <source>
        <dbReference type="EMBL" id="PRR77619.1"/>
    </source>
</evidence>
<comment type="caution">
    <text evidence="2">The sequence shown here is derived from an EMBL/GenBank/DDBJ whole genome shotgun (WGS) entry which is preliminary data.</text>
</comment>
<dbReference type="Proteomes" id="UP000239430">
    <property type="component" value="Unassembled WGS sequence"/>
</dbReference>
<organism evidence="2 3">
    <name type="scientific">Neomoorella stamsii</name>
    <dbReference type="NCBI Taxonomy" id="1266720"/>
    <lineage>
        <taxon>Bacteria</taxon>
        <taxon>Bacillati</taxon>
        <taxon>Bacillota</taxon>
        <taxon>Clostridia</taxon>
        <taxon>Neomoorellales</taxon>
        <taxon>Neomoorellaceae</taxon>
        <taxon>Neomoorella</taxon>
    </lineage>
</organism>
<reference evidence="2 3" key="1">
    <citation type="submission" date="2018-03" db="EMBL/GenBank/DDBJ databases">
        <title>Genome sequence of Moorella stamsii DSM 26217.</title>
        <authorList>
            <person name="Poehlein A."/>
            <person name="Daniel R."/>
        </authorList>
    </citation>
    <scope>NUCLEOTIDE SEQUENCE [LARGE SCALE GENOMIC DNA]</scope>
    <source>
        <strain evidence="3">DSM 26217</strain>
    </source>
</reference>
<dbReference type="AlphaFoldDB" id="A0A9X7J636"/>
<accession>A0A9X7J636</accession>
<name>A0A9X7J636_9FIRM</name>
<proteinExistence type="predicted"/>
<protein>
    <submittedName>
        <fullName evidence="2">Uncharacterized protein</fullName>
    </submittedName>
</protein>
<gene>
    <name evidence="2" type="ORF">MOST_01160</name>
</gene>
<dbReference type="EMBL" id="PVXL01000006">
    <property type="protein sequence ID" value="PRR77619.1"/>
    <property type="molecule type" value="Genomic_DNA"/>
</dbReference>
<keyword evidence="3" id="KW-1185">Reference proteome</keyword>
<evidence type="ECO:0000313" key="3">
    <source>
        <dbReference type="Proteomes" id="UP000239430"/>
    </source>
</evidence>
<keyword evidence="1" id="KW-0812">Transmembrane</keyword>
<dbReference type="RefSeq" id="WP_277995716.1">
    <property type="nucleotide sequence ID" value="NZ_PVXL01000006.1"/>
</dbReference>
<keyword evidence="1" id="KW-1133">Transmembrane helix</keyword>
<evidence type="ECO:0000256" key="1">
    <source>
        <dbReference type="SAM" id="Phobius"/>
    </source>
</evidence>